<name>A0AAW1U0R0_9CUCU</name>
<sequence length="157" mass="17617">MGHCEEPHIRVDIFFEATLELSFDKECVSIVIPLISLSILHNIDIVQRNDDQHEKFTIRVHEHQIFVIEKLPSLMVATILDPRFECKYLNSNEADIAVTEQCPLSFLTESEVSMQSSRSTDNADVSSASAKCESQAHTLSERKDSVLPVGAIITTQC</sequence>
<dbReference type="Proteomes" id="UP001431783">
    <property type="component" value="Unassembled WGS sequence"/>
</dbReference>
<organism evidence="1 2">
    <name type="scientific">Henosepilachna vigintioctopunctata</name>
    <dbReference type="NCBI Taxonomy" id="420089"/>
    <lineage>
        <taxon>Eukaryota</taxon>
        <taxon>Metazoa</taxon>
        <taxon>Ecdysozoa</taxon>
        <taxon>Arthropoda</taxon>
        <taxon>Hexapoda</taxon>
        <taxon>Insecta</taxon>
        <taxon>Pterygota</taxon>
        <taxon>Neoptera</taxon>
        <taxon>Endopterygota</taxon>
        <taxon>Coleoptera</taxon>
        <taxon>Polyphaga</taxon>
        <taxon>Cucujiformia</taxon>
        <taxon>Coccinelloidea</taxon>
        <taxon>Coccinellidae</taxon>
        <taxon>Epilachninae</taxon>
        <taxon>Epilachnini</taxon>
        <taxon>Henosepilachna</taxon>
    </lineage>
</organism>
<protein>
    <submittedName>
        <fullName evidence="1">Uncharacterized protein</fullName>
    </submittedName>
</protein>
<gene>
    <name evidence="1" type="ORF">WA026_022969</name>
</gene>
<dbReference type="EMBL" id="JARQZJ010000021">
    <property type="protein sequence ID" value="KAK9873556.1"/>
    <property type="molecule type" value="Genomic_DNA"/>
</dbReference>
<dbReference type="AlphaFoldDB" id="A0AAW1U0R0"/>
<proteinExistence type="predicted"/>
<keyword evidence="2" id="KW-1185">Reference proteome</keyword>
<evidence type="ECO:0000313" key="2">
    <source>
        <dbReference type="Proteomes" id="UP001431783"/>
    </source>
</evidence>
<accession>A0AAW1U0R0</accession>
<reference evidence="1 2" key="1">
    <citation type="submission" date="2023-03" db="EMBL/GenBank/DDBJ databases">
        <title>Genome insight into feeding habits of ladybird beetles.</title>
        <authorList>
            <person name="Li H.-S."/>
            <person name="Huang Y.-H."/>
            <person name="Pang H."/>
        </authorList>
    </citation>
    <scope>NUCLEOTIDE SEQUENCE [LARGE SCALE GENOMIC DNA]</scope>
    <source>
        <strain evidence="1">SYSU_2023b</strain>
        <tissue evidence="1">Whole body</tissue>
    </source>
</reference>
<comment type="caution">
    <text evidence="1">The sequence shown here is derived from an EMBL/GenBank/DDBJ whole genome shotgun (WGS) entry which is preliminary data.</text>
</comment>
<evidence type="ECO:0000313" key="1">
    <source>
        <dbReference type="EMBL" id="KAK9873556.1"/>
    </source>
</evidence>